<protein>
    <recommendedName>
        <fullName evidence="11">Glycosyltransferase RgtA/B/C/D-like domain-containing protein</fullName>
    </recommendedName>
</protein>
<organism evidence="9 10">
    <name type="scientific">Brevifollis gellanilyticus</name>
    <dbReference type="NCBI Taxonomy" id="748831"/>
    <lineage>
        <taxon>Bacteria</taxon>
        <taxon>Pseudomonadati</taxon>
        <taxon>Verrucomicrobiota</taxon>
        <taxon>Verrucomicrobiia</taxon>
        <taxon>Verrucomicrobiales</taxon>
        <taxon>Verrucomicrobiaceae</taxon>
    </lineage>
</organism>
<dbReference type="GO" id="GO:0016763">
    <property type="term" value="F:pentosyltransferase activity"/>
    <property type="evidence" value="ECO:0007669"/>
    <property type="project" value="TreeGrafter"/>
</dbReference>
<dbReference type="InterPro" id="IPR050297">
    <property type="entry name" value="LipidA_mod_glycosyltrf_83"/>
</dbReference>
<name>A0A512MGX2_9BACT</name>
<gene>
    <name evidence="9" type="ORF">BGE01nite_52650</name>
</gene>
<keyword evidence="6 8" id="KW-1133">Transmembrane helix</keyword>
<dbReference type="PANTHER" id="PTHR33908:SF11">
    <property type="entry name" value="MEMBRANE PROTEIN"/>
    <property type="match status" value="1"/>
</dbReference>
<dbReference type="OrthoDB" id="9179931at2"/>
<feature type="transmembrane region" description="Helical" evidence="8">
    <location>
        <begin position="126"/>
        <end position="148"/>
    </location>
</feature>
<keyword evidence="10" id="KW-1185">Reference proteome</keyword>
<keyword evidence="5 8" id="KW-0812">Transmembrane</keyword>
<accession>A0A512MGX2</accession>
<feature type="transmembrane region" description="Helical" evidence="8">
    <location>
        <begin position="84"/>
        <end position="114"/>
    </location>
</feature>
<feature type="transmembrane region" description="Helical" evidence="8">
    <location>
        <begin position="220"/>
        <end position="239"/>
    </location>
</feature>
<evidence type="ECO:0000256" key="3">
    <source>
        <dbReference type="ARBA" id="ARBA00022676"/>
    </source>
</evidence>
<evidence type="ECO:0000256" key="2">
    <source>
        <dbReference type="ARBA" id="ARBA00022475"/>
    </source>
</evidence>
<dbReference type="GO" id="GO:0009103">
    <property type="term" value="P:lipopolysaccharide biosynthetic process"/>
    <property type="evidence" value="ECO:0007669"/>
    <property type="project" value="UniProtKB-ARBA"/>
</dbReference>
<dbReference type="Proteomes" id="UP000321577">
    <property type="component" value="Unassembled WGS sequence"/>
</dbReference>
<evidence type="ECO:0000313" key="9">
    <source>
        <dbReference type="EMBL" id="GEP45974.1"/>
    </source>
</evidence>
<keyword evidence="7 8" id="KW-0472">Membrane</keyword>
<evidence type="ECO:0000256" key="7">
    <source>
        <dbReference type="ARBA" id="ARBA00023136"/>
    </source>
</evidence>
<evidence type="ECO:0000256" key="4">
    <source>
        <dbReference type="ARBA" id="ARBA00022679"/>
    </source>
</evidence>
<proteinExistence type="predicted"/>
<comment type="caution">
    <text evidence="9">The sequence shown here is derived from an EMBL/GenBank/DDBJ whole genome shotgun (WGS) entry which is preliminary data.</text>
</comment>
<sequence length="429" mass="48333">MSRLRAFLEKQGSQPCLRRWVVLLTLVHLMVSATLAWTRSADGLLIIQDAGEYIELAGYPLTHGIYSLDGVQSSGKREPGYSGFIMAFMAAGIVKPHVITVANLWIIAGVQILLYGWVCGYIARKLIPFFGAASCWLGLMIMQASPIAEYQYSLGNECVTMILLGLFAVEIGVHWRQGPSWGSVLRAALWMGLLAITKSVNVLFIPPLCLLLWIRTPAKLLKVTAFFIIALLPAIGWTMRNKAALGIPVMGSIDGFSSLYRANILPYYQISSPDHPDMPKEAREAIAACKTDAEKYQWYKKAALDWLKANPVQYVKQCIHRTAAMFIELRREDDIPWWRYPFVLLVGNDQLFLTLVLVLCLVPLWRKQDIWVEMTALFFLFSIGIYGAVYGQERYLHPAFFLLAPVHAWCLVEVVGPWIGRRLANKKCC</sequence>
<evidence type="ECO:0000256" key="5">
    <source>
        <dbReference type="ARBA" id="ARBA00022692"/>
    </source>
</evidence>
<keyword evidence="4" id="KW-0808">Transferase</keyword>
<dbReference type="GO" id="GO:0005886">
    <property type="term" value="C:plasma membrane"/>
    <property type="evidence" value="ECO:0007669"/>
    <property type="project" value="UniProtKB-SubCell"/>
</dbReference>
<dbReference type="RefSeq" id="WP_146855412.1">
    <property type="nucleotide sequence ID" value="NZ_BKAG01000065.1"/>
</dbReference>
<dbReference type="EMBL" id="BKAG01000065">
    <property type="protein sequence ID" value="GEP45974.1"/>
    <property type="molecule type" value="Genomic_DNA"/>
</dbReference>
<reference evidence="9 10" key="1">
    <citation type="submission" date="2019-07" db="EMBL/GenBank/DDBJ databases">
        <title>Whole genome shotgun sequence of Brevifollis gellanilyticus NBRC 108608.</title>
        <authorList>
            <person name="Hosoyama A."/>
            <person name="Uohara A."/>
            <person name="Ohji S."/>
            <person name="Ichikawa N."/>
        </authorList>
    </citation>
    <scope>NUCLEOTIDE SEQUENCE [LARGE SCALE GENOMIC DNA]</scope>
    <source>
        <strain evidence="9 10">NBRC 108608</strain>
    </source>
</reference>
<comment type="subcellular location">
    <subcellularLocation>
        <location evidence="1">Cell membrane</location>
        <topology evidence="1">Multi-pass membrane protein</topology>
    </subcellularLocation>
</comment>
<evidence type="ECO:0000256" key="6">
    <source>
        <dbReference type="ARBA" id="ARBA00022989"/>
    </source>
</evidence>
<feature type="transmembrane region" description="Helical" evidence="8">
    <location>
        <begin position="401"/>
        <end position="420"/>
    </location>
</feature>
<dbReference type="AlphaFoldDB" id="A0A512MGX2"/>
<feature type="transmembrane region" description="Helical" evidence="8">
    <location>
        <begin position="20"/>
        <end position="38"/>
    </location>
</feature>
<evidence type="ECO:0000256" key="1">
    <source>
        <dbReference type="ARBA" id="ARBA00004651"/>
    </source>
</evidence>
<feature type="transmembrane region" description="Helical" evidence="8">
    <location>
        <begin position="340"/>
        <end position="364"/>
    </location>
</feature>
<keyword evidence="2" id="KW-1003">Cell membrane</keyword>
<evidence type="ECO:0000256" key="8">
    <source>
        <dbReference type="SAM" id="Phobius"/>
    </source>
</evidence>
<evidence type="ECO:0000313" key="10">
    <source>
        <dbReference type="Proteomes" id="UP000321577"/>
    </source>
</evidence>
<keyword evidence="3" id="KW-0328">Glycosyltransferase</keyword>
<dbReference type="PANTHER" id="PTHR33908">
    <property type="entry name" value="MANNOSYLTRANSFERASE YKCB-RELATED"/>
    <property type="match status" value="1"/>
</dbReference>
<feature type="transmembrane region" description="Helical" evidence="8">
    <location>
        <begin position="187"/>
        <end position="214"/>
    </location>
</feature>
<feature type="transmembrane region" description="Helical" evidence="8">
    <location>
        <begin position="370"/>
        <end position="389"/>
    </location>
</feature>
<evidence type="ECO:0008006" key="11">
    <source>
        <dbReference type="Google" id="ProtNLM"/>
    </source>
</evidence>